<feature type="region of interest" description="Disordered" evidence="1">
    <location>
        <begin position="67"/>
        <end position="105"/>
    </location>
</feature>
<keyword evidence="2" id="KW-0812">Transmembrane</keyword>
<name>A0A4R4WQM4_9ACTN</name>
<evidence type="ECO:0000256" key="2">
    <source>
        <dbReference type="SAM" id="Phobius"/>
    </source>
</evidence>
<dbReference type="OrthoDB" id="3829496at2"/>
<evidence type="ECO:0000313" key="4">
    <source>
        <dbReference type="Proteomes" id="UP000295172"/>
    </source>
</evidence>
<sequence>MNSQHLRVRAGSARALIAVLLLAGVLTMHGLTGNHDAAMAIAHQSPATVAHDPAGAAVAHPPGRLEQAAPDAEHSMSAAGSRPASPPVHSSPLPPRSALTVEPGRDGHLHAMGDVCLAMLAAILLALIVALARRSRTAAHPLQLARTAALVIADGPSPPWRRPTLSKLCVLRT</sequence>
<dbReference type="Proteomes" id="UP000295172">
    <property type="component" value="Unassembled WGS sequence"/>
</dbReference>
<reference evidence="3 4" key="1">
    <citation type="submission" date="2019-02" db="EMBL/GenBank/DDBJ databases">
        <title>Draft genome sequences of novel Actinobacteria.</title>
        <authorList>
            <person name="Sahin N."/>
            <person name="Ay H."/>
            <person name="Saygin H."/>
        </authorList>
    </citation>
    <scope>NUCLEOTIDE SEQUENCE [LARGE SCALE GENOMIC DNA]</scope>
    <source>
        <strain evidence="3 4">16K104</strain>
    </source>
</reference>
<accession>A0A4R4WQM4</accession>
<dbReference type="AlphaFoldDB" id="A0A4R4WQM4"/>
<dbReference type="RefSeq" id="WP_132324086.1">
    <property type="nucleotide sequence ID" value="NZ_SMKR01000120.1"/>
</dbReference>
<feature type="transmembrane region" description="Helical" evidence="2">
    <location>
        <begin position="111"/>
        <end position="132"/>
    </location>
</feature>
<comment type="caution">
    <text evidence="3">The sequence shown here is derived from an EMBL/GenBank/DDBJ whole genome shotgun (WGS) entry which is preliminary data.</text>
</comment>
<keyword evidence="2" id="KW-1133">Transmembrane helix</keyword>
<evidence type="ECO:0000313" key="3">
    <source>
        <dbReference type="EMBL" id="TDD19145.1"/>
    </source>
</evidence>
<keyword evidence="4" id="KW-1185">Reference proteome</keyword>
<protein>
    <submittedName>
        <fullName evidence="3">Uncharacterized protein</fullName>
    </submittedName>
</protein>
<dbReference type="EMBL" id="SMKR01000120">
    <property type="protein sequence ID" value="TDD19145.1"/>
    <property type="molecule type" value="Genomic_DNA"/>
</dbReference>
<gene>
    <name evidence="3" type="ORF">E1218_24625</name>
</gene>
<organism evidence="3 4">
    <name type="scientific">Kribbella turkmenica</name>
    <dbReference type="NCBI Taxonomy" id="2530375"/>
    <lineage>
        <taxon>Bacteria</taxon>
        <taxon>Bacillati</taxon>
        <taxon>Actinomycetota</taxon>
        <taxon>Actinomycetes</taxon>
        <taxon>Propionibacteriales</taxon>
        <taxon>Kribbellaceae</taxon>
        <taxon>Kribbella</taxon>
    </lineage>
</organism>
<evidence type="ECO:0000256" key="1">
    <source>
        <dbReference type="SAM" id="MobiDB-lite"/>
    </source>
</evidence>
<keyword evidence="2" id="KW-0472">Membrane</keyword>
<proteinExistence type="predicted"/>